<reference evidence="2" key="1">
    <citation type="journal article" date="2018" name="Nat. Plants">
        <title>Whole-genome landscape of Medicago truncatula symbiotic genes.</title>
        <authorList>
            <person name="Pecrix Y."/>
            <person name="Gamas P."/>
            <person name="Carrere S."/>
        </authorList>
    </citation>
    <scope>NUCLEOTIDE SEQUENCE</scope>
    <source>
        <tissue evidence="2">Leaves</tissue>
    </source>
</reference>
<feature type="domain" description="F-box" evidence="1">
    <location>
        <begin position="62"/>
        <end position="103"/>
    </location>
</feature>
<sequence length="437" mass="50006">MEERYSYRITKRIAQFHFHHRWYLRFGTIHFLPRSSLSELSTHRKRELTRSPSPSMADWSRLPNELLQLISEKLNFSEIYIIRFRSVCSSWRSSIPNYPHNHSPLKLPIFPYSKEIYRPSQTILYKHNIFLIKPPITPHHHQQQTHTSCLIRIGPNLNGKTQLWHPLSIHQPPFNFPYHVLDFNQLPVFDLGEELYIHDTDLLQNNRYIHLEKVVVVATCQGRQSLAFRTDNCSAGVPFGVPMVLGCGADGWTRIPTMSTSLLGDMCIFKGRPCVADNNGHTVMIGPDSSVHLLANAVFGGYIKFLVKSEHELLLVDCNGIDAGDDDVSIDVFRLDEKEKKWVKLTNLGDRVLFLGEDCSFSASASELCVANGNCVIYSRDYASHGLYSMESGMLDSMESGMRIFHLDQGRVSPLSGYPDYFKLFWSPSDWIVGLQK</sequence>
<dbReference type="PANTHER" id="PTHR47123">
    <property type="entry name" value="F-BOX PROTEIN SKIP23"/>
    <property type="match status" value="1"/>
</dbReference>
<dbReference type="InterPro" id="IPR051304">
    <property type="entry name" value="SCF_F-box_domain"/>
</dbReference>
<evidence type="ECO:0000313" key="2">
    <source>
        <dbReference type="EMBL" id="RHN66271.1"/>
    </source>
</evidence>
<dbReference type="InterPro" id="IPR001810">
    <property type="entry name" value="F-box_dom"/>
</dbReference>
<evidence type="ECO:0000259" key="1">
    <source>
        <dbReference type="SMART" id="SM00256"/>
    </source>
</evidence>
<dbReference type="Gene3D" id="1.20.1280.50">
    <property type="match status" value="1"/>
</dbReference>
<gene>
    <name evidence="2" type="ORF">MtrunA17_Chr3g0089051</name>
</gene>
<dbReference type="SMART" id="SM00256">
    <property type="entry name" value="FBOX"/>
    <property type="match status" value="1"/>
</dbReference>
<accession>A0A396INA0</accession>
<name>A0A396INA0_MEDTR</name>
<dbReference type="PANTHER" id="PTHR47123:SF15">
    <property type="entry name" value="F-BOX PROTEIN SKIP23"/>
    <property type="match status" value="1"/>
</dbReference>
<dbReference type="AlphaFoldDB" id="A0A396INA0"/>
<dbReference type="Proteomes" id="UP000265566">
    <property type="component" value="Chromosome 3"/>
</dbReference>
<dbReference type="OrthoDB" id="599103at2759"/>
<dbReference type="Pfam" id="PF00646">
    <property type="entry name" value="F-box"/>
    <property type="match status" value="1"/>
</dbReference>
<dbReference type="SUPFAM" id="SSF81383">
    <property type="entry name" value="F-box domain"/>
    <property type="match status" value="1"/>
</dbReference>
<organism evidence="2">
    <name type="scientific">Medicago truncatula</name>
    <name type="common">Barrel medic</name>
    <name type="synonym">Medicago tribuloides</name>
    <dbReference type="NCBI Taxonomy" id="3880"/>
    <lineage>
        <taxon>Eukaryota</taxon>
        <taxon>Viridiplantae</taxon>
        <taxon>Streptophyta</taxon>
        <taxon>Embryophyta</taxon>
        <taxon>Tracheophyta</taxon>
        <taxon>Spermatophyta</taxon>
        <taxon>Magnoliopsida</taxon>
        <taxon>eudicotyledons</taxon>
        <taxon>Gunneridae</taxon>
        <taxon>Pentapetalae</taxon>
        <taxon>rosids</taxon>
        <taxon>fabids</taxon>
        <taxon>Fabales</taxon>
        <taxon>Fabaceae</taxon>
        <taxon>Papilionoideae</taxon>
        <taxon>50 kb inversion clade</taxon>
        <taxon>NPAAA clade</taxon>
        <taxon>Hologalegina</taxon>
        <taxon>IRL clade</taxon>
        <taxon>Trifolieae</taxon>
        <taxon>Medicago</taxon>
    </lineage>
</organism>
<dbReference type="EMBL" id="PSQE01000003">
    <property type="protein sequence ID" value="RHN66271.1"/>
    <property type="molecule type" value="Genomic_DNA"/>
</dbReference>
<proteinExistence type="predicted"/>
<dbReference type="InterPro" id="IPR005174">
    <property type="entry name" value="KIB1-4_b-propeller"/>
</dbReference>
<protein>
    <submittedName>
        <fullName evidence="2">Putative F-box domain-containing protein</fullName>
    </submittedName>
</protein>
<dbReference type="Gramene" id="rna14220">
    <property type="protein sequence ID" value="RHN66271.1"/>
    <property type="gene ID" value="gene14220"/>
</dbReference>
<dbReference type="InterPro" id="IPR036047">
    <property type="entry name" value="F-box-like_dom_sf"/>
</dbReference>
<comment type="caution">
    <text evidence="2">The sequence shown here is derived from an EMBL/GenBank/DDBJ whole genome shotgun (WGS) entry which is preliminary data.</text>
</comment>
<dbReference type="Pfam" id="PF03478">
    <property type="entry name" value="Beta-prop_KIB1-4"/>
    <property type="match status" value="1"/>
</dbReference>